<dbReference type="Gene3D" id="2.60.120.260">
    <property type="entry name" value="Galactose-binding domain-like"/>
    <property type="match status" value="2"/>
</dbReference>
<evidence type="ECO:0000313" key="8">
    <source>
        <dbReference type="EMBL" id="MBB4622599.1"/>
    </source>
</evidence>
<dbReference type="InterPro" id="IPR012341">
    <property type="entry name" value="6hp_glycosidase-like_sf"/>
</dbReference>
<dbReference type="Pfam" id="PF05592">
    <property type="entry name" value="Bac_rhamnosid"/>
    <property type="match status" value="1"/>
</dbReference>
<sequence length="922" mass="103964">MRRTGLLICLLAGFVWLAGAEPLQLKKLTCEYVENPLGTDALTPVLGWQLESRARNQMQSAYEIQVSLNEDDLQHGRKLVWKSGKVDSRQNVNITYSGKKLKPFTRYYWRVRVYNQDGEVSDWSRAAWWETAMLSSVDWKAEWIADGSKAPEKEEDFYKDDPAPLFRRDFQLRKPVQEARLYIAGIGYYEASVNGKRVGDHVLDPGWTNYGKQILYSTYDITSLIASGKNTIGVMLGNGFYNPLPIRIFQPLREYLTIGRPCLKAQLRVQYTDGSIETVCTDGSWKTATGPIMRNNVYLGEHYDARHEIPGWDTGDFDDANWKQAILVPEIPTGQLSAQMQPPVRVLEVIKPVRMTECRPGEFIFDMGQNFAGVARIKVKGPKGTAVKIRYGEDVYSDGSLNVMTSVAGQQKKVWNANWNMPGQPQTAWQEDVYVLKGEDEEIWSPRFTFHGFRYIEITGWPGRPSLADIEGVRLSADLQKTGRFECSNPMLNRLDKVLDYTFHSNLFSVQSDCPAREKFGYGGDIVGTARAFCWFYDMENFYRKAIQDFANDQRPEGGITETAPYNGIAAEGLGDDSGPIGWQLAFAFMQKQLYEYYGDLRTIVDFYPALRRQVEFLRSKAEGNRIGGCINDHESLEERIPSLFATAHYYHHVILLAEFASLTKRTKDVQTYTQLASEIKEAFIKEFLKAGTGKVGNCTQAAQAFALFYDLIPENEKATAFNVLLQAIDKWDGHVASGIFGVPAVFEVLRLNNRNDIAYEMATKKDFPGWGHMLESGATTLWETWRYSDNVFSQNHPMFGSVGEWMYQSLGGITPGAPGFSKVVIKPQPAGDLSWVNCSYESVNGTIVSNWKKEGDIFELQVTVPANTTARIYLPSSTDSKITESGSSLKGVSDMKILGYDNGFSCMEVGSGDYKFVVENR</sequence>
<protein>
    <recommendedName>
        <fullName evidence="2">alpha-L-rhamnosidase</fullName>
        <ecNumber evidence="2">3.2.1.40</ecNumber>
    </recommendedName>
</protein>
<evidence type="ECO:0000256" key="2">
    <source>
        <dbReference type="ARBA" id="ARBA00012652"/>
    </source>
</evidence>
<feature type="domain" description="Alpha-L-rhamnosidase concanavalin-like" evidence="4">
    <location>
        <begin position="358"/>
        <end position="474"/>
    </location>
</feature>
<dbReference type="PIRSF" id="PIRSF010631">
    <property type="entry name" value="A-rhamnsds"/>
    <property type="match status" value="1"/>
</dbReference>
<dbReference type="Gene3D" id="2.60.420.10">
    <property type="entry name" value="Maltose phosphorylase, domain 3"/>
    <property type="match status" value="1"/>
</dbReference>
<keyword evidence="8" id="KW-0326">Glycosidase</keyword>
<dbReference type="InterPro" id="IPR008902">
    <property type="entry name" value="Rhamnosid_concanavalin"/>
</dbReference>
<dbReference type="EMBL" id="JACHOC010000004">
    <property type="protein sequence ID" value="MBB4622599.1"/>
    <property type="molecule type" value="Genomic_DNA"/>
</dbReference>
<evidence type="ECO:0000259" key="6">
    <source>
        <dbReference type="Pfam" id="PF17389"/>
    </source>
</evidence>
<dbReference type="Pfam" id="PF17390">
    <property type="entry name" value="Bac_rhamnosid_C"/>
    <property type="match status" value="1"/>
</dbReference>
<dbReference type="Pfam" id="PF25788">
    <property type="entry name" value="Ig_Rha78A_N"/>
    <property type="match status" value="1"/>
</dbReference>
<feature type="domain" description="Alpha-L-rhamnosidase C-terminal" evidence="7">
    <location>
        <begin position="813"/>
        <end position="887"/>
    </location>
</feature>
<feature type="domain" description="Alpha-L-rhamnosidase six-hairpin glycosidase" evidence="6">
    <location>
        <begin position="481"/>
        <end position="810"/>
    </location>
</feature>
<dbReference type="InterPro" id="IPR035398">
    <property type="entry name" value="Bac_rhamnosid_C"/>
</dbReference>
<evidence type="ECO:0000259" key="7">
    <source>
        <dbReference type="Pfam" id="PF17390"/>
    </source>
</evidence>
<dbReference type="InterPro" id="IPR013737">
    <property type="entry name" value="Bac_rhamnosid_N"/>
</dbReference>
<evidence type="ECO:0000256" key="3">
    <source>
        <dbReference type="ARBA" id="ARBA00022801"/>
    </source>
</evidence>
<dbReference type="Gene3D" id="1.50.10.10">
    <property type="match status" value="1"/>
</dbReference>
<keyword evidence="9" id="KW-1185">Reference proteome</keyword>
<evidence type="ECO:0000259" key="4">
    <source>
        <dbReference type="Pfam" id="PF05592"/>
    </source>
</evidence>
<comment type="caution">
    <text evidence="8">The sequence shown here is derived from an EMBL/GenBank/DDBJ whole genome shotgun (WGS) entry which is preliminary data.</text>
</comment>
<dbReference type="Pfam" id="PF08531">
    <property type="entry name" value="Bac_rhamnosid_N"/>
    <property type="match status" value="1"/>
</dbReference>
<dbReference type="EC" id="3.2.1.40" evidence="2"/>
<gene>
    <name evidence="8" type="ORF">GGQ57_002499</name>
</gene>
<keyword evidence="3 8" id="KW-0378">Hydrolase</keyword>
<dbReference type="Gene3D" id="2.60.40.10">
    <property type="entry name" value="Immunoglobulins"/>
    <property type="match status" value="1"/>
</dbReference>
<dbReference type="RefSeq" id="WP_183670957.1">
    <property type="nucleotide sequence ID" value="NZ_BMPB01000012.1"/>
</dbReference>
<dbReference type="GO" id="GO:0030596">
    <property type="term" value="F:alpha-L-rhamnosidase activity"/>
    <property type="evidence" value="ECO:0007669"/>
    <property type="project" value="UniProtKB-EC"/>
</dbReference>
<dbReference type="SUPFAM" id="SSF48208">
    <property type="entry name" value="Six-hairpin glycosidases"/>
    <property type="match status" value="1"/>
</dbReference>
<dbReference type="PANTHER" id="PTHR33307">
    <property type="entry name" value="ALPHA-RHAMNOSIDASE (EUROFUNG)"/>
    <property type="match status" value="1"/>
</dbReference>
<evidence type="ECO:0000256" key="1">
    <source>
        <dbReference type="ARBA" id="ARBA00001445"/>
    </source>
</evidence>
<dbReference type="Proteomes" id="UP000533637">
    <property type="component" value="Unassembled WGS sequence"/>
</dbReference>
<dbReference type="InterPro" id="IPR013783">
    <property type="entry name" value="Ig-like_fold"/>
</dbReference>
<dbReference type="Pfam" id="PF17389">
    <property type="entry name" value="Bac_rhamnosid6H"/>
    <property type="match status" value="1"/>
</dbReference>
<evidence type="ECO:0000259" key="5">
    <source>
        <dbReference type="Pfam" id="PF08531"/>
    </source>
</evidence>
<proteinExistence type="predicted"/>
<evidence type="ECO:0000313" key="9">
    <source>
        <dbReference type="Proteomes" id="UP000533637"/>
    </source>
</evidence>
<name>A0ABR6KM75_9BACT</name>
<organism evidence="8 9">
    <name type="scientific">Parabacteroides faecis</name>
    <dbReference type="NCBI Taxonomy" id="1217282"/>
    <lineage>
        <taxon>Bacteria</taxon>
        <taxon>Pseudomonadati</taxon>
        <taxon>Bacteroidota</taxon>
        <taxon>Bacteroidia</taxon>
        <taxon>Bacteroidales</taxon>
        <taxon>Tannerellaceae</taxon>
        <taxon>Parabacteroides</taxon>
    </lineage>
</organism>
<comment type="catalytic activity">
    <reaction evidence="1">
        <text>Hydrolysis of terminal non-reducing alpha-L-rhamnose residues in alpha-L-rhamnosides.</text>
        <dbReference type="EC" id="3.2.1.40"/>
    </reaction>
</comment>
<reference evidence="8 9" key="1">
    <citation type="submission" date="2020-08" db="EMBL/GenBank/DDBJ databases">
        <title>Genomic Encyclopedia of Type Strains, Phase IV (KMG-IV): sequencing the most valuable type-strain genomes for metagenomic binning, comparative biology and taxonomic classification.</title>
        <authorList>
            <person name="Goeker M."/>
        </authorList>
    </citation>
    <scope>NUCLEOTIDE SEQUENCE [LARGE SCALE GENOMIC DNA]</scope>
    <source>
        <strain evidence="8 9">DSM 102983</strain>
    </source>
</reference>
<dbReference type="InterPro" id="IPR035396">
    <property type="entry name" value="Bac_rhamnosid6H"/>
</dbReference>
<dbReference type="InterPro" id="IPR008928">
    <property type="entry name" value="6-hairpin_glycosidase_sf"/>
</dbReference>
<dbReference type="PANTHER" id="PTHR33307:SF6">
    <property type="entry name" value="ALPHA-RHAMNOSIDASE (EUROFUNG)-RELATED"/>
    <property type="match status" value="1"/>
</dbReference>
<dbReference type="InterPro" id="IPR016007">
    <property type="entry name" value="Alpha_rhamnosid"/>
</dbReference>
<dbReference type="SUPFAM" id="SSF49265">
    <property type="entry name" value="Fibronectin type III"/>
    <property type="match status" value="1"/>
</dbReference>
<accession>A0ABR6KM75</accession>
<feature type="domain" description="Bacterial alpha-L-rhamnosidase N-terminal" evidence="5">
    <location>
        <begin position="174"/>
        <end position="347"/>
    </location>
</feature>
<dbReference type="InterPro" id="IPR036116">
    <property type="entry name" value="FN3_sf"/>
</dbReference>